<dbReference type="GO" id="GO:0035719">
    <property type="term" value="P:tRNA import into nucleus"/>
    <property type="evidence" value="ECO:0007669"/>
    <property type="project" value="EnsemblFungi"/>
</dbReference>
<evidence type="ECO:0000256" key="5">
    <source>
        <dbReference type="ARBA" id="ARBA00023186"/>
    </source>
</evidence>
<dbReference type="GO" id="GO:0140602">
    <property type="term" value="C:nucleolar peripheral inclusion body"/>
    <property type="evidence" value="ECO:0007669"/>
    <property type="project" value="EnsemblFungi"/>
</dbReference>
<dbReference type="CDD" id="cd06257">
    <property type="entry name" value="DnaJ"/>
    <property type="match status" value="1"/>
</dbReference>
<dbReference type="GO" id="GO:0140454">
    <property type="term" value="P:protein aggregate center assembly"/>
    <property type="evidence" value="ECO:0007669"/>
    <property type="project" value="EnsemblFungi"/>
</dbReference>
<dbReference type="Pfam" id="PF00226">
    <property type="entry name" value="DnaJ"/>
    <property type="match status" value="1"/>
</dbReference>
<dbReference type="GO" id="GO:0006458">
    <property type="term" value="P:'de novo' protein folding"/>
    <property type="evidence" value="ECO:0007669"/>
    <property type="project" value="EnsemblFungi"/>
</dbReference>
<dbReference type="OrthoDB" id="550424at2759"/>
<dbReference type="GO" id="GO:0001671">
    <property type="term" value="F:ATPase activator activity"/>
    <property type="evidence" value="ECO:0007669"/>
    <property type="project" value="EnsemblFungi"/>
</dbReference>
<name>A0A0W4ZHM0_PNEJ7</name>
<dbReference type="CDD" id="cd10747">
    <property type="entry name" value="DnaJ_C"/>
    <property type="match status" value="1"/>
</dbReference>
<feature type="region of interest" description="Disordered" evidence="7">
    <location>
        <begin position="382"/>
        <end position="414"/>
    </location>
</feature>
<dbReference type="GO" id="GO:0006511">
    <property type="term" value="P:ubiquitin-dependent protein catabolic process"/>
    <property type="evidence" value="ECO:0007669"/>
    <property type="project" value="EnsemblFungi"/>
</dbReference>
<evidence type="ECO:0000256" key="7">
    <source>
        <dbReference type="SAM" id="MobiDB-lite"/>
    </source>
</evidence>
<dbReference type="PROSITE" id="PS51188">
    <property type="entry name" value="ZF_CR"/>
    <property type="match status" value="1"/>
</dbReference>
<keyword evidence="4 6" id="KW-0862">Zinc</keyword>
<dbReference type="GO" id="GO:0051082">
    <property type="term" value="F:unfolded protein binding"/>
    <property type="evidence" value="ECO:0007669"/>
    <property type="project" value="EnsemblFungi"/>
</dbReference>
<dbReference type="InterPro" id="IPR018253">
    <property type="entry name" value="DnaJ_domain_CS"/>
</dbReference>
<evidence type="ECO:0000259" key="9">
    <source>
        <dbReference type="PROSITE" id="PS51188"/>
    </source>
</evidence>
<dbReference type="GO" id="GO:0140455">
    <property type="term" value="P:cytoplasm protein quality control"/>
    <property type="evidence" value="ECO:0007669"/>
    <property type="project" value="EnsemblFungi"/>
</dbReference>
<keyword evidence="2" id="KW-0677">Repeat</keyword>
<dbReference type="STRING" id="1408657.A0A0W4ZHM0"/>
<feature type="domain" description="J" evidence="8">
    <location>
        <begin position="6"/>
        <end position="68"/>
    </location>
</feature>
<dbReference type="GeneID" id="28941351"/>
<protein>
    <submittedName>
        <fullName evidence="10">Chaperone DnaJ</fullName>
    </submittedName>
</protein>
<proteinExistence type="inferred from homology"/>
<dbReference type="HAMAP" id="MF_01152">
    <property type="entry name" value="DnaJ"/>
    <property type="match status" value="1"/>
</dbReference>
<dbReference type="FunFam" id="2.60.260.20:FF:000003">
    <property type="entry name" value="DnaJ subfamily A member 2"/>
    <property type="match status" value="1"/>
</dbReference>
<dbReference type="GO" id="GO:0042026">
    <property type="term" value="P:protein refolding"/>
    <property type="evidence" value="ECO:0007669"/>
    <property type="project" value="EnsemblFungi"/>
</dbReference>
<evidence type="ECO:0000256" key="1">
    <source>
        <dbReference type="ARBA" id="ARBA00022723"/>
    </source>
</evidence>
<dbReference type="GO" id="GO:0036503">
    <property type="term" value="P:ERAD pathway"/>
    <property type="evidence" value="ECO:0007669"/>
    <property type="project" value="EnsemblFungi"/>
</dbReference>
<dbReference type="PROSITE" id="PS00636">
    <property type="entry name" value="DNAJ_1"/>
    <property type="match status" value="1"/>
</dbReference>
<evidence type="ECO:0000256" key="6">
    <source>
        <dbReference type="PROSITE-ProRule" id="PRU00546"/>
    </source>
</evidence>
<dbReference type="Gene3D" id="2.10.230.10">
    <property type="entry name" value="Heat shock protein DnaJ, cysteine-rich domain"/>
    <property type="match status" value="1"/>
</dbReference>
<dbReference type="GO" id="GO:0008270">
    <property type="term" value="F:zinc ion binding"/>
    <property type="evidence" value="ECO:0007669"/>
    <property type="project" value="UniProtKB-KW"/>
</dbReference>
<keyword evidence="3 6" id="KW-0863">Zinc-finger</keyword>
<dbReference type="InterPro" id="IPR008971">
    <property type="entry name" value="HSP40/DnaJ_pept-bd"/>
</dbReference>
<evidence type="ECO:0000313" key="11">
    <source>
        <dbReference type="Proteomes" id="UP000053447"/>
    </source>
</evidence>
<dbReference type="FunFam" id="2.10.230.10:FF:000001">
    <property type="entry name" value="DnaJ subfamily A member 2"/>
    <property type="match status" value="1"/>
</dbReference>
<organism evidence="10 11">
    <name type="scientific">Pneumocystis jirovecii (strain RU7)</name>
    <name type="common">Human pneumocystis pneumonia agent</name>
    <dbReference type="NCBI Taxonomy" id="1408657"/>
    <lineage>
        <taxon>Eukaryota</taxon>
        <taxon>Fungi</taxon>
        <taxon>Dikarya</taxon>
        <taxon>Ascomycota</taxon>
        <taxon>Taphrinomycotina</taxon>
        <taxon>Pneumocystomycetes</taxon>
        <taxon>Pneumocystaceae</taxon>
        <taxon>Pneumocystis</taxon>
    </lineage>
</organism>
<dbReference type="GO" id="GO:0045047">
    <property type="term" value="P:protein targeting to ER"/>
    <property type="evidence" value="ECO:0007669"/>
    <property type="project" value="EnsemblFungi"/>
</dbReference>
<dbReference type="GO" id="GO:0005524">
    <property type="term" value="F:ATP binding"/>
    <property type="evidence" value="ECO:0007669"/>
    <property type="project" value="InterPro"/>
</dbReference>
<dbReference type="SUPFAM" id="SSF57938">
    <property type="entry name" value="DnaJ/Hsp40 cysteine-rich domain"/>
    <property type="match status" value="1"/>
</dbReference>
<dbReference type="VEuPathDB" id="FungiDB:T551_02833"/>
<dbReference type="RefSeq" id="XP_018228637.1">
    <property type="nucleotide sequence ID" value="XM_018375096.1"/>
</dbReference>
<dbReference type="Gene3D" id="1.10.287.110">
    <property type="entry name" value="DnaJ domain"/>
    <property type="match status" value="1"/>
</dbReference>
<evidence type="ECO:0000313" key="10">
    <source>
        <dbReference type="EMBL" id="KTW27866.1"/>
    </source>
</evidence>
<accession>A0A0W4ZHM0</accession>
<gene>
    <name evidence="10" type="ORF">T551_02833</name>
</gene>
<dbReference type="InterPro" id="IPR036410">
    <property type="entry name" value="HSP_DnaJ_Cys-rich_dom_sf"/>
</dbReference>
<dbReference type="Proteomes" id="UP000053447">
    <property type="component" value="Unassembled WGS sequence"/>
</dbReference>
<dbReference type="InterPro" id="IPR002939">
    <property type="entry name" value="DnaJ_C"/>
</dbReference>
<dbReference type="eggNOG" id="KOG0712">
    <property type="taxonomic scope" value="Eukaryota"/>
</dbReference>
<dbReference type="EMBL" id="LFWA01000013">
    <property type="protein sequence ID" value="KTW27866.1"/>
    <property type="molecule type" value="Genomic_DNA"/>
</dbReference>
<dbReference type="AlphaFoldDB" id="A0A0W4ZHM0"/>
<dbReference type="SUPFAM" id="SSF49493">
    <property type="entry name" value="HSP40/DnaJ peptide-binding domain"/>
    <property type="match status" value="2"/>
</dbReference>
<evidence type="ECO:0000256" key="3">
    <source>
        <dbReference type="ARBA" id="ARBA00022771"/>
    </source>
</evidence>
<dbReference type="GO" id="GO:0072380">
    <property type="term" value="C:TRC complex"/>
    <property type="evidence" value="ECO:0007669"/>
    <property type="project" value="EnsemblFungi"/>
</dbReference>
<dbReference type="GO" id="GO:0051131">
    <property type="term" value="P:chaperone-mediated protein complex assembly"/>
    <property type="evidence" value="ECO:0007669"/>
    <property type="project" value="EnsemblFungi"/>
</dbReference>
<evidence type="ECO:0000256" key="2">
    <source>
        <dbReference type="ARBA" id="ARBA00022737"/>
    </source>
</evidence>
<dbReference type="InterPro" id="IPR044713">
    <property type="entry name" value="DNJA1/2-like"/>
</dbReference>
<dbReference type="GO" id="GO:0009267">
    <property type="term" value="P:cellular response to starvation"/>
    <property type="evidence" value="ECO:0007669"/>
    <property type="project" value="EnsemblFungi"/>
</dbReference>
<dbReference type="InterPro" id="IPR001623">
    <property type="entry name" value="DnaJ_domain"/>
</dbReference>
<dbReference type="PROSITE" id="PS50076">
    <property type="entry name" value="DNAJ_2"/>
    <property type="match status" value="1"/>
</dbReference>
<sequence length="414" mass="45909">MVKDTKYYDVLEVRPDAGENDLKKAYRKLALKYHPDKNPAAGDKFKEISHAYEVLSDPQKREIYDRYGEEGLLGDGSGGMGGMNAEDIFSQFFGGSMFGGGTNRGPTGPRKGKDLVHPLKVSLEDLYKGKVSKLALQKHVMCSKCDGRGGREGAVRQCSTCNGTGHKTVTRALGPMIQRFQTVCPDCNGEGEHIREKDRCKECKGKKTINERKLLSVHVDKGMKEGQKIVFNGEGDQGPNIIPGDVIFVLEQKEHPLYKRRDDDLYTVHKIDLLTSLAGGKVFIQHLDDRFLEICILPGQCIKPGDVKVLQGYGMPSYRHHDYGDLYVRFEIEFPRPYSITDPASFSLLEKILPPRNEVMIPENAVIEEAAISDLDPMQEARAEGAAKGGRGTNGMSEEYEDEGTHAGVSCAHQ</sequence>
<evidence type="ECO:0000256" key="4">
    <source>
        <dbReference type="ARBA" id="ARBA00022833"/>
    </source>
</evidence>
<evidence type="ECO:0000259" key="8">
    <source>
        <dbReference type="PROSITE" id="PS50076"/>
    </source>
</evidence>
<dbReference type="InterPro" id="IPR036869">
    <property type="entry name" value="J_dom_sf"/>
</dbReference>
<dbReference type="GO" id="GO:0006626">
    <property type="term" value="P:protein targeting to mitochondrion"/>
    <property type="evidence" value="ECO:0007669"/>
    <property type="project" value="EnsemblFungi"/>
</dbReference>
<dbReference type="Pfam" id="PF00684">
    <property type="entry name" value="DnaJ_CXXCXGXG"/>
    <property type="match status" value="1"/>
</dbReference>
<feature type="domain" description="CR-type" evidence="9">
    <location>
        <begin position="129"/>
        <end position="212"/>
    </location>
</feature>
<dbReference type="FunFam" id="1.10.287.110:FF:000048">
    <property type="entry name" value="DnaJ family protein"/>
    <property type="match status" value="1"/>
</dbReference>
<dbReference type="GO" id="GO:0034605">
    <property type="term" value="P:cellular response to heat"/>
    <property type="evidence" value="ECO:0007669"/>
    <property type="project" value="EnsemblFungi"/>
</dbReference>
<dbReference type="Gene3D" id="2.60.260.20">
    <property type="entry name" value="Urease metallochaperone UreE, N-terminal domain"/>
    <property type="match status" value="2"/>
</dbReference>
<dbReference type="PRINTS" id="PR00625">
    <property type="entry name" value="JDOMAIN"/>
</dbReference>
<dbReference type="GO" id="GO:0140453">
    <property type="term" value="C:protein aggregate center"/>
    <property type="evidence" value="ECO:0007669"/>
    <property type="project" value="EnsemblFungi"/>
</dbReference>
<reference evidence="11" key="1">
    <citation type="journal article" date="2016" name="Nat. Commun.">
        <title>Genome analysis of three Pneumocystis species reveals adaptation mechanisms to life exclusively in mammalian hosts.</title>
        <authorList>
            <person name="Ma L."/>
            <person name="Chen Z."/>
            <person name="Huang D.W."/>
            <person name="Kutty G."/>
            <person name="Ishihara M."/>
            <person name="Wang H."/>
            <person name="Abouelleil A."/>
            <person name="Bishop L."/>
            <person name="Davey E."/>
            <person name="Deng R."/>
            <person name="Deng X."/>
            <person name="Fan L."/>
            <person name="Fantoni G."/>
            <person name="Fitzgerald M."/>
            <person name="Gogineni E."/>
            <person name="Goldberg J.M."/>
            <person name="Handley G."/>
            <person name="Hu X."/>
            <person name="Huber C."/>
            <person name="Jiao X."/>
            <person name="Jones K."/>
            <person name="Levin J.Z."/>
            <person name="Liu Y."/>
            <person name="Macdonald P."/>
            <person name="Melnikov A."/>
            <person name="Raley C."/>
            <person name="Sassi M."/>
            <person name="Sherman B.T."/>
            <person name="Song X."/>
            <person name="Sykes S."/>
            <person name="Tran B."/>
            <person name="Walsh L."/>
            <person name="Xia Y."/>
            <person name="Yang J."/>
            <person name="Young S."/>
            <person name="Zeng Q."/>
            <person name="Zheng X."/>
            <person name="Stephens R."/>
            <person name="Nusbaum C."/>
            <person name="Birren B.W."/>
            <person name="Azadi P."/>
            <person name="Lempicki R.A."/>
            <person name="Cuomo C.A."/>
            <person name="Kovacs J.A."/>
        </authorList>
    </citation>
    <scope>NUCLEOTIDE SEQUENCE [LARGE SCALE GENOMIC DNA]</scope>
    <source>
        <strain evidence="11">RU7</strain>
    </source>
</reference>
<dbReference type="GO" id="GO:0048471">
    <property type="term" value="C:perinuclear region of cytoplasm"/>
    <property type="evidence" value="ECO:0007669"/>
    <property type="project" value="EnsemblFungi"/>
</dbReference>
<dbReference type="SUPFAM" id="SSF46565">
    <property type="entry name" value="Chaperone J-domain"/>
    <property type="match status" value="1"/>
</dbReference>
<comment type="caution">
    <text evidence="10">The sequence shown here is derived from an EMBL/GenBank/DDBJ whole genome shotgun (WGS) entry which is preliminary data.</text>
</comment>
<dbReference type="SMART" id="SM00271">
    <property type="entry name" value="DnaJ"/>
    <property type="match status" value="1"/>
</dbReference>
<dbReference type="InterPro" id="IPR001305">
    <property type="entry name" value="HSP_DnaJ_Cys-rich_dom"/>
</dbReference>
<keyword evidence="1 6" id="KW-0479">Metal-binding</keyword>
<dbReference type="InterPro" id="IPR012724">
    <property type="entry name" value="DnaJ"/>
</dbReference>
<dbReference type="PANTHER" id="PTHR43888">
    <property type="entry name" value="DNAJ-LIKE-2, ISOFORM A-RELATED"/>
    <property type="match status" value="1"/>
</dbReference>
<keyword evidence="5" id="KW-0143">Chaperone</keyword>
<feature type="zinc finger region" description="CR-type" evidence="6">
    <location>
        <begin position="129"/>
        <end position="212"/>
    </location>
</feature>
<dbReference type="GO" id="GO:0030544">
    <property type="term" value="F:Hsp70 protein binding"/>
    <property type="evidence" value="ECO:0007669"/>
    <property type="project" value="InterPro"/>
</dbReference>
<keyword evidence="11" id="KW-1185">Reference proteome</keyword>
<dbReference type="CDD" id="cd10719">
    <property type="entry name" value="DnaJ_zf"/>
    <property type="match status" value="1"/>
</dbReference>
<dbReference type="Pfam" id="PF01556">
    <property type="entry name" value="DnaJ_C"/>
    <property type="match status" value="1"/>
</dbReference>